<dbReference type="Proteomes" id="UP000663505">
    <property type="component" value="Chromosome"/>
</dbReference>
<evidence type="ECO:0000313" key="2">
    <source>
        <dbReference type="EMBL" id="QSO45975.1"/>
    </source>
</evidence>
<evidence type="ECO:0000313" key="3">
    <source>
        <dbReference type="Proteomes" id="UP000663505"/>
    </source>
</evidence>
<feature type="transmembrane region" description="Helical" evidence="1">
    <location>
        <begin position="126"/>
        <end position="146"/>
    </location>
</feature>
<reference evidence="2 3" key="1">
    <citation type="submission" date="2021-02" db="EMBL/GenBank/DDBJ databases">
        <title>Alicyclobacillus curvatus sp. nov. and Alicyclobacillus mengziensis sp. nov., two acidophilic bacteria isolated from acid mine drainage.</title>
        <authorList>
            <person name="Huang Y."/>
        </authorList>
    </citation>
    <scope>NUCLEOTIDE SEQUENCE [LARGE SCALE GENOMIC DNA]</scope>
    <source>
        <strain evidence="2 3">S30H14</strain>
    </source>
</reference>
<keyword evidence="3" id="KW-1185">Reference proteome</keyword>
<dbReference type="RefSeq" id="WP_206655347.1">
    <property type="nucleotide sequence ID" value="NZ_CP071182.1"/>
</dbReference>
<dbReference type="EMBL" id="CP071182">
    <property type="protein sequence ID" value="QSO45975.1"/>
    <property type="molecule type" value="Genomic_DNA"/>
</dbReference>
<sequence length="226" mass="24975">MHDNSAYYGPLTYWHNLLGLCTGERVVQENLDIPLDKAVVRSRYAAFWSSTLILYAIGVYLLELHGWPHWLTSIPMAFKLVMFILGVLVIIFAAGFIAYGLLRLYTLVGHNLTTNLMKVRGQRLRLLSAETTLLSLSAPLVAGFVVHTIFPTLGWGIMMATVLYGIVLTARIYNTIFHIQGLSGLWVFLGGTLVTWFVLAIGALAVAVAGGVIGFVLLLILRGFRH</sequence>
<dbReference type="KEGG" id="afx:JZ786_15725"/>
<feature type="transmembrane region" description="Helical" evidence="1">
    <location>
        <begin position="44"/>
        <end position="62"/>
    </location>
</feature>
<feature type="transmembrane region" description="Helical" evidence="1">
    <location>
        <begin position="82"/>
        <end position="105"/>
    </location>
</feature>
<keyword evidence="1" id="KW-0472">Membrane</keyword>
<feature type="transmembrane region" description="Helical" evidence="1">
    <location>
        <begin position="182"/>
        <end position="199"/>
    </location>
</feature>
<proteinExistence type="predicted"/>
<keyword evidence="1" id="KW-0812">Transmembrane</keyword>
<organism evidence="2 3">
    <name type="scientific">Alicyclobacillus mengziensis</name>
    <dbReference type="NCBI Taxonomy" id="2931921"/>
    <lineage>
        <taxon>Bacteria</taxon>
        <taxon>Bacillati</taxon>
        <taxon>Bacillota</taxon>
        <taxon>Bacilli</taxon>
        <taxon>Bacillales</taxon>
        <taxon>Alicyclobacillaceae</taxon>
        <taxon>Alicyclobacillus</taxon>
    </lineage>
</organism>
<evidence type="ECO:0000256" key="1">
    <source>
        <dbReference type="SAM" id="Phobius"/>
    </source>
</evidence>
<protein>
    <submittedName>
        <fullName evidence="2">Uncharacterized protein</fullName>
    </submittedName>
</protein>
<keyword evidence="1" id="KW-1133">Transmembrane helix</keyword>
<feature type="transmembrane region" description="Helical" evidence="1">
    <location>
        <begin position="152"/>
        <end position="170"/>
    </location>
</feature>
<feature type="transmembrane region" description="Helical" evidence="1">
    <location>
        <begin position="205"/>
        <end position="224"/>
    </location>
</feature>
<gene>
    <name evidence="2" type="ORF">JZ786_15725</name>
</gene>
<name>A0A9X7VWQ1_9BACL</name>
<accession>A0A9X7VWQ1</accession>
<dbReference type="AlphaFoldDB" id="A0A9X7VWQ1"/>